<protein>
    <submittedName>
        <fullName evidence="3">Luciferase family protein</fullName>
    </submittedName>
</protein>
<gene>
    <name evidence="3" type="ORF">ACFQE6_17740</name>
</gene>
<name>A0ABD5SP30_9EURY</name>
<dbReference type="AlphaFoldDB" id="A0ABD5SP30"/>
<comment type="caution">
    <text evidence="3">The sequence shown here is derived from an EMBL/GenBank/DDBJ whole genome shotgun (WGS) entry which is preliminary data.</text>
</comment>
<feature type="compositionally biased region" description="Basic residues" evidence="1">
    <location>
        <begin position="28"/>
        <end position="37"/>
    </location>
</feature>
<dbReference type="Pfam" id="PF17648">
    <property type="entry name" value="Luciferase"/>
    <property type="match status" value="1"/>
</dbReference>
<evidence type="ECO:0000313" key="4">
    <source>
        <dbReference type="Proteomes" id="UP001596383"/>
    </source>
</evidence>
<dbReference type="Proteomes" id="UP001596383">
    <property type="component" value="Unassembled WGS sequence"/>
</dbReference>
<keyword evidence="4" id="KW-1185">Reference proteome</keyword>
<dbReference type="PANTHER" id="PTHR38695:SF1">
    <property type="entry name" value="AMINO ACID PERMEASE_ SLC12A DOMAIN-CONTAINING PROTEIN"/>
    <property type="match status" value="1"/>
</dbReference>
<evidence type="ECO:0000256" key="1">
    <source>
        <dbReference type="SAM" id="MobiDB-lite"/>
    </source>
</evidence>
<accession>A0ABD5SP30</accession>
<dbReference type="InterPro" id="IPR040841">
    <property type="entry name" value="Luciferase_dom"/>
</dbReference>
<dbReference type="EMBL" id="JBHSWV010000296">
    <property type="protein sequence ID" value="MFC6766763.1"/>
    <property type="molecule type" value="Genomic_DNA"/>
</dbReference>
<evidence type="ECO:0000313" key="3">
    <source>
        <dbReference type="EMBL" id="MFC6766763.1"/>
    </source>
</evidence>
<dbReference type="PANTHER" id="PTHR38695">
    <property type="entry name" value="AMINO ACID PERMEASE_ SLC12A DOMAIN-CONTAINING PROTEIN"/>
    <property type="match status" value="1"/>
</dbReference>
<sequence length="124" mass="13767">MVRRPRRPNVRAPGRERTAEPHLGPRCSRARPRRPHRAGAPDAFLIGQEFCHFHPPDDGSLHVALPPAVAAVARQQGWAEPHPMAKRGVVPETVVMVYGPRDADELDVVVSLVRVSYRYAGGRE</sequence>
<dbReference type="InterPro" id="IPR048273">
    <property type="entry name" value="Luciferase"/>
</dbReference>
<reference evidence="3 4" key="1">
    <citation type="journal article" date="2019" name="Int. J. Syst. Evol. Microbiol.">
        <title>The Global Catalogue of Microorganisms (GCM) 10K type strain sequencing project: providing services to taxonomists for standard genome sequencing and annotation.</title>
        <authorList>
            <consortium name="The Broad Institute Genomics Platform"/>
            <consortium name="The Broad Institute Genome Sequencing Center for Infectious Disease"/>
            <person name="Wu L."/>
            <person name="Ma J."/>
        </authorList>
    </citation>
    <scope>NUCLEOTIDE SEQUENCE [LARGE SCALE GENOMIC DNA]</scope>
    <source>
        <strain evidence="3 4">LMG 29247</strain>
    </source>
</reference>
<organism evidence="3 4">
    <name type="scientific">Natrinema soli</name>
    <dbReference type="NCBI Taxonomy" id="1930624"/>
    <lineage>
        <taxon>Archaea</taxon>
        <taxon>Methanobacteriati</taxon>
        <taxon>Methanobacteriota</taxon>
        <taxon>Stenosarchaea group</taxon>
        <taxon>Halobacteria</taxon>
        <taxon>Halobacteriales</taxon>
        <taxon>Natrialbaceae</taxon>
        <taxon>Natrinema</taxon>
    </lineage>
</organism>
<dbReference type="RefSeq" id="WP_273739708.1">
    <property type="nucleotide sequence ID" value="NZ_JAQIVI010000296.1"/>
</dbReference>
<proteinExistence type="predicted"/>
<evidence type="ECO:0000259" key="2">
    <source>
        <dbReference type="Pfam" id="PF17648"/>
    </source>
</evidence>
<feature type="domain" description="Luciferase" evidence="2">
    <location>
        <begin position="47"/>
        <end position="116"/>
    </location>
</feature>
<feature type="region of interest" description="Disordered" evidence="1">
    <location>
        <begin position="1"/>
        <end position="39"/>
    </location>
</feature>